<evidence type="ECO:0000256" key="3">
    <source>
        <dbReference type="ARBA" id="ARBA00022475"/>
    </source>
</evidence>
<dbReference type="Pfam" id="PF04535">
    <property type="entry name" value="CASP_dom"/>
    <property type="match status" value="2"/>
</dbReference>
<evidence type="ECO:0000313" key="12">
    <source>
        <dbReference type="Proteomes" id="UP000701853"/>
    </source>
</evidence>
<dbReference type="OrthoDB" id="753675at2759"/>
<dbReference type="InterPro" id="IPR044173">
    <property type="entry name" value="CASPL"/>
</dbReference>
<comment type="subunit">
    <text evidence="9">Homodimer and heterodimers.</text>
</comment>
<feature type="transmembrane region" description="Helical" evidence="9">
    <location>
        <begin position="254"/>
        <end position="279"/>
    </location>
</feature>
<dbReference type="EMBL" id="JAHUZN010000008">
    <property type="protein sequence ID" value="KAG8484846.1"/>
    <property type="molecule type" value="Genomic_DNA"/>
</dbReference>
<evidence type="ECO:0000259" key="10">
    <source>
        <dbReference type="Pfam" id="PF04535"/>
    </source>
</evidence>
<evidence type="ECO:0000256" key="9">
    <source>
        <dbReference type="RuleBase" id="RU361233"/>
    </source>
</evidence>
<comment type="function">
    <text evidence="8">Regulates membrane-cell wall junctions and localized cell wall deposition. Required for establishment of the Casparian strip membrane domain (CSD) and the subsequent formation of Casparian strips, a cell wall modification of the root endodermis that determines an apoplastic barrier between the intraorganismal apoplasm and the extraorganismal apoplasm and prevents lateral diffusion.</text>
</comment>
<keyword evidence="4 9" id="KW-0812">Transmembrane</keyword>
<dbReference type="AlphaFoldDB" id="A0A8J5YU90"/>
<evidence type="ECO:0000256" key="7">
    <source>
        <dbReference type="ARBA" id="ARBA00023316"/>
    </source>
</evidence>
<protein>
    <recommendedName>
        <fullName evidence="9">CASP-like protein</fullName>
    </recommendedName>
</protein>
<evidence type="ECO:0000256" key="5">
    <source>
        <dbReference type="ARBA" id="ARBA00022989"/>
    </source>
</evidence>
<name>A0A8J5YU90_9ROSI</name>
<comment type="caution">
    <text evidence="11">The sequence shown here is derived from an EMBL/GenBank/DDBJ whole genome shotgun (WGS) entry which is preliminary data.</text>
</comment>
<organism evidence="11 12">
    <name type="scientific">Gossypium anomalum</name>
    <dbReference type="NCBI Taxonomy" id="47600"/>
    <lineage>
        <taxon>Eukaryota</taxon>
        <taxon>Viridiplantae</taxon>
        <taxon>Streptophyta</taxon>
        <taxon>Embryophyta</taxon>
        <taxon>Tracheophyta</taxon>
        <taxon>Spermatophyta</taxon>
        <taxon>Magnoliopsida</taxon>
        <taxon>eudicotyledons</taxon>
        <taxon>Gunneridae</taxon>
        <taxon>Pentapetalae</taxon>
        <taxon>rosids</taxon>
        <taxon>malvids</taxon>
        <taxon>Malvales</taxon>
        <taxon>Malvaceae</taxon>
        <taxon>Malvoideae</taxon>
        <taxon>Gossypium</taxon>
    </lineage>
</organism>
<proteinExistence type="inferred from homology"/>
<comment type="caution">
    <text evidence="9">Lacks conserved residue(s) required for the propagation of feature annotation.</text>
</comment>
<feature type="transmembrane region" description="Helical" evidence="9">
    <location>
        <begin position="106"/>
        <end position="126"/>
    </location>
</feature>
<comment type="similarity">
    <text evidence="2 9">Belongs to the Casparian strip membrane proteins (CASP) family.</text>
</comment>
<keyword evidence="5 9" id="KW-1133">Transmembrane helix</keyword>
<accession>A0A8J5YU90</accession>
<dbReference type="InterPro" id="IPR006459">
    <property type="entry name" value="CASP/CASPL"/>
</dbReference>
<evidence type="ECO:0000256" key="2">
    <source>
        <dbReference type="ARBA" id="ARBA00007651"/>
    </source>
</evidence>
<dbReference type="GO" id="GO:0005886">
    <property type="term" value="C:plasma membrane"/>
    <property type="evidence" value="ECO:0007669"/>
    <property type="project" value="UniProtKB-SubCell"/>
</dbReference>
<dbReference type="InterPro" id="IPR006702">
    <property type="entry name" value="CASP_dom"/>
</dbReference>
<evidence type="ECO:0000256" key="6">
    <source>
        <dbReference type="ARBA" id="ARBA00023136"/>
    </source>
</evidence>
<feature type="transmembrane region" description="Helical" evidence="9">
    <location>
        <begin position="82"/>
        <end position="99"/>
    </location>
</feature>
<feature type="transmembrane region" description="Helical" evidence="9">
    <location>
        <begin position="146"/>
        <end position="169"/>
    </location>
</feature>
<gene>
    <name evidence="11" type="ORF">CXB51_021240</name>
</gene>
<dbReference type="PANTHER" id="PTHR36488">
    <property type="entry name" value="CASP-LIKE PROTEIN 1U1"/>
    <property type="match status" value="1"/>
</dbReference>
<dbReference type="Proteomes" id="UP000701853">
    <property type="component" value="Chromosome 8"/>
</dbReference>
<feature type="transmembrane region" description="Helical" evidence="9">
    <location>
        <begin position="291"/>
        <end position="318"/>
    </location>
</feature>
<reference evidence="11 12" key="1">
    <citation type="journal article" date="2021" name="bioRxiv">
        <title>The Gossypium anomalum genome as a resource for cotton improvement and evolutionary analysis of hybrid incompatibility.</title>
        <authorList>
            <person name="Grover C.E."/>
            <person name="Yuan D."/>
            <person name="Arick M.A."/>
            <person name="Miller E.R."/>
            <person name="Hu G."/>
            <person name="Peterson D.G."/>
            <person name="Wendel J.F."/>
            <person name="Udall J.A."/>
        </authorList>
    </citation>
    <scope>NUCLEOTIDE SEQUENCE [LARGE SCALE GENOMIC DNA]</scope>
    <source>
        <strain evidence="11">JFW-Udall</strain>
        <tissue evidence="11">Leaf</tissue>
    </source>
</reference>
<feature type="domain" description="Casparian strip membrane protein" evidence="10">
    <location>
        <begin position="221"/>
        <end position="353"/>
    </location>
</feature>
<sequence length="369" mass="38845">MSETKASTKGKAPLLNSSKAFAVVEPPKRGAKRGIAIGDFFLRLCALGAALGAAISMGTADQLLPFTTQFLQFEAQYDDFDAFRYFVISLAMVTGYLLLSLPFSIIMGGVTIAAGSAAAAIVYLAHTGNPNTNWLPICQQYGDYCQSASGAVIGSLIAGAVLFFILLLLKEAEKTTSHGSKNGETAINMPETKASVKGTAPLLNSSKAVSTVEHPNRGVKKGFAIGDFVLRLCALGAALGATVAMGNADQVLPFFTQFFVLAMGMVSGYLFISLPFSIICIIRPFATKPRLFLVIFDSMMAALTIAAGSASASMVYLAHNGNDDVNWLPFCQQFGDFCQTASGAVIGSLLAAALLLVIIILSAFALKRN</sequence>
<dbReference type="PANTHER" id="PTHR36488:SF11">
    <property type="entry name" value="CASP-LIKE PROTEIN"/>
    <property type="match status" value="1"/>
</dbReference>
<feature type="domain" description="Casparian strip membrane protein" evidence="10">
    <location>
        <begin position="33"/>
        <end position="158"/>
    </location>
</feature>
<feature type="transmembrane region" description="Helical" evidence="9">
    <location>
        <begin position="228"/>
        <end position="248"/>
    </location>
</feature>
<evidence type="ECO:0000256" key="8">
    <source>
        <dbReference type="ARBA" id="ARBA00025302"/>
    </source>
</evidence>
<evidence type="ECO:0000313" key="11">
    <source>
        <dbReference type="EMBL" id="KAG8484846.1"/>
    </source>
</evidence>
<comment type="subcellular location">
    <subcellularLocation>
        <location evidence="1 9">Cell membrane</location>
        <topology evidence="1 9">Multi-pass membrane protein</topology>
    </subcellularLocation>
</comment>
<dbReference type="NCBIfam" id="TIGR01569">
    <property type="entry name" value="A_tha_TIGR01569"/>
    <property type="match status" value="2"/>
</dbReference>
<evidence type="ECO:0000256" key="1">
    <source>
        <dbReference type="ARBA" id="ARBA00004651"/>
    </source>
</evidence>
<feature type="transmembrane region" description="Helical" evidence="9">
    <location>
        <begin position="40"/>
        <end position="60"/>
    </location>
</feature>
<dbReference type="GO" id="GO:0071555">
    <property type="term" value="P:cell wall organization"/>
    <property type="evidence" value="ECO:0007669"/>
    <property type="project" value="UniProtKB-KW"/>
</dbReference>
<keyword evidence="7" id="KW-0961">Cell wall biogenesis/degradation</keyword>
<evidence type="ECO:0000256" key="4">
    <source>
        <dbReference type="ARBA" id="ARBA00022692"/>
    </source>
</evidence>
<keyword evidence="3 9" id="KW-1003">Cell membrane</keyword>
<feature type="transmembrane region" description="Helical" evidence="9">
    <location>
        <begin position="344"/>
        <end position="366"/>
    </location>
</feature>
<keyword evidence="6 9" id="KW-0472">Membrane</keyword>
<keyword evidence="12" id="KW-1185">Reference proteome</keyword>